<protein>
    <recommendedName>
        <fullName evidence="5">Collagen triple helix repeat protein</fullName>
    </recommendedName>
</protein>
<accession>A0ABN1RH72</accession>
<dbReference type="EMBL" id="BAAAHK010000018">
    <property type="protein sequence ID" value="GAA0957087.1"/>
    <property type="molecule type" value="Genomic_DNA"/>
</dbReference>
<feature type="chain" id="PRO_5045979926" description="Collagen triple helix repeat protein" evidence="2">
    <location>
        <begin position="28"/>
        <end position="204"/>
    </location>
</feature>
<name>A0ABN1RH72_9ACTN</name>
<comment type="caution">
    <text evidence="3">The sequence shown here is derived from an EMBL/GenBank/DDBJ whole genome shotgun (WGS) entry which is preliminary data.</text>
</comment>
<sequence>MRTSLKKAAGIGVLAVSIVTIGSVASAAAPEPTVNGCVGKLTGLLRVVDPARNQRCSGLETPISWAQRGLPGAPGAPGATGATGAQGPAGPQGLQGPAGPAGSSNALWARVKTRDSEDHQSYVASFVAQKHAIGLSYNQQNSHYRVQFDRPVDQCGAQATIISSNNKLAIVDYPADAPDSIEVTLWIDDWSSALPGDFVLTVNC</sequence>
<dbReference type="Gene3D" id="1.20.5.320">
    <property type="entry name" value="6-Phosphogluconate Dehydrogenase, domain 3"/>
    <property type="match status" value="1"/>
</dbReference>
<keyword evidence="2" id="KW-0732">Signal</keyword>
<feature type="region of interest" description="Disordered" evidence="1">
    <location>
        <begin position="70"/>
        <end position="104"/>
    </location>
</feature>
<feature type="signal peptide" evidence="2">
    <location>
        <begin position="1"/>
        <end position="27"/>
    </location>
</feature>
<feature type="compositionally biased region" description="Low complexity" evidence="1">
    <location>
        <begin position="70"/>
        <end position="102"/>
    </location>
</feature>
<keyword evidence="4" id="KW-1185">Reference proteome</keyword>
<gene>
    <name evidence="3" type="ORF">GCM10009554_67380</name>
</gene>
<organism evidence="3 4">
    <name type="scientific">Kribbella koreensis</name>
    <dbReference type="NCBI Taxonomy" id="57909"/>
    <lineage>
        <taxon>Bacteria</taxon>
        <taxon>Bacillati</taxon>
        <taxon>Actinomycetota</taxon>
        <taxon>Actinomycetes</taxon>
        <taxon>Propionibacteriales</taxon>
        <taxon>Kribbellaceae</taxon>
        <taxon>Kribbella</taxon>
    </lineage>
</organism>
<proteinExistence type="predicted"/>
<evidence type="ECO:0008006" key="5">
    <source>
        <dbReference type="Google" id="ProtNLM"/>
    </source>
</evidence>
<reference evidence="3 4" key="1">
    <citation type="journal article" date="2019" name="Int. J. Syst. Evol. Microbiol.">
        <title>The Global Catalogue of Microorganisms (GCM) 10K type strain sequencing project: providing services to taxonomists for standard genome sequencing and annotation.</title>
        <authorList>
            <consortium name="The Broad Institute Genomics Platform"/>
            <consortium name="The Broad Institute Genome Sequencing Center for Infectious Disease"/>
            <person name="Wu L."/>
            <person name="Ma J."/>
        </authorList>
    </citation>
    <scope>NUCLEOTIDE SEQUENCE [LARGE SCALE GENOMIC DNA]</scope>
    <source>
        <strain evidence="3 4">JCM 10977</strain>
    </source>
</reference>
<evidence type="ECO:0000313" key="4">
    <source>
        <dbReference type="Proteomes" id="UP001500542"/>
    </source>
</evidence>
<dbReference type="RefSeq" id="WP_343979739.1">
    <property type="nucleotide sequence ID" value="NZ_BAAAHK010000018.1"/>
</dbReference>
<evidence type="ECO:0000256" key="2">
    <source>
        <dbReference type="SAM" id="SignalP"/>
    </source>
</evidence>
<dbReference type="Proteomes" id="UP001500542">
    <property type="component" value="Unassembled WGS sequence"/>
</dbReference>
<evidence type="ECO:0000256" key="1">
    <source>
        <dbReference type="SAM" id="MobiDB-lite"/>
    </source>
</evidence>
<evidence type="ECO:0000313" key="3">
    <source>
        <dbReference type="EMBL" id="GAA0957087.1"/>
    </source>
</evidence>